<name>A0ABY8WHR9_9ACTN</name>
<feature type="compositionally biased region" description="Basic and acidic residues" evidence="1">
    <location>
        <begin position="131"/>
        <end position="195"/>
    </location>
</feature>
<organism evidence="3 4">
    <name type="scientific">Actinoplanes oblitus</name>
    <dbReference type="NCBI Taxonomy" id="3040509"/>
    <lineage>
        <taxon>Bacteria</taxon>
        <taxon>Bacillati</taxon>
        <taxon>Actinomycetota</taxon>
        <taxon>Actinomycetes</taxon>
        <taxon>Micromonosporales</taxon>
        <taxon>Micromonosporaceae</taxon>
        <taxon>Actinoplanes</taxon>
    </lineage>
</organism>
<evidence type="ECO:0000313" key="4">
    <source>
        <dbReference type="Proteomes" id="UP001240150"/>
    </source>
</evidence>
<dbReference type="SUPFAM" id="SSF52091">
    <property type="entry name" value="SpoIIaa-like"/>
    <property type="match status" value="1"/>
</dbReference>
<dbReference type="EMBL" id="CP126980">
    <property type="protein sequence ID" value="WIM97223.1"/>
    <property type="molecule type" value="Genomic_DNA"/>
</dbReference>
<accession>A0ABY8WHR9</accession>
<gene>
    <name evidence="3" type="ORF">ACTOB_000728</name>
</gene>
<evidence type="ECO:0000313" key="3">
    <source>
        <dbReference type="EMBL" id="WIM97223.1"/>
    </source>
</evidence>
<dbReference type="RefSeq" id="WP_284918596.1">
    <property type="nucleotide sequence ID" value="NZ_CP126980.1"/>
</dbReference>
<dbReference type="Gene3D" id="3.30.750.24">
    <property type="entry name" value="STAS domain"/>
    <property type="match status" value="1"/>
</dbReference>
<dbReference type="InterPro" id="IPR002645">
    <property type="entry name" value="STAS_dom"/>
</dbReference>
<keyword evidence="4" id="KW-1185">Reference proteome</keyword>
<proteinExistence type="predicted"/>
<dbReference type="CDD" id="cd07043">
    <property type="entry name" value="STAS_anti-anti-sigma_factors"/>
    <property type="match status" value="1"/>
</dbReference>
<feature type="domain" description="STAS" evidence="2">
    <location>
        <begin position="11"/>
        <end position="107"/>
    </location>
</feature>
<evidence type="ECO:0000256" key="1">
    <source>
        <dbReference type="SAM" id="MobiDB-lite"/>
    </source>
</evidence>
<dbReference type="InterPro" id="IPR036513">
    <property type="entry name" value="STAS_dom_sf"/>
</dbReference>
<feature type="region of interest" description="Disordered" evidence="1">
    <location>
        <begin position="113"/>
        <end position="195"/>
    </location>
</feature>
<dbReference type="Pfam" id="PF01740">
    <property type="entry name" value="STAS"/>
    <property type="match status" value="1"/>
</dbReference>
<protein>
    <submittedName>
        <fullName evidence="3">STAS domain-containing protein</fullName>
    </submittedName>
</protein>
<dbReference type="PROSITE" id="PS50801">
    <property type="entry name" value="STAS"/>
    <property type="match status" value="1"/>
</dbReference>
<sequence length="195" mass="22306">MTDDSPGRLPRGARMHRTASTVTIILSGEFDLMARYWMPDFIVDTIDATLRHIVLDLSELAFIDVAGLRILLDVHDISIRNGITLTLRRPPSCLVWLLDTCGVTDLLIDDDSGSQYRDDDQPPAHIPTADPARHSTADERGRAADERDRAADERDRAADERDRQINDHQRWEDIREDRANQRERDLEARERSDLP</sequence>
<evidence type="ECO:0000259" key="2">
    <source>
        <dbReference type="PROSITE" id="PS50801"/>
    </source>
</evidence>
<dbReference type="Proteomes" id="UP001240150">
    <property type="component" value="Chromosome"/>
</dbReference>
<reference evidence="3 4" key="1">
    <citation type="submission" date="2023-06" db="EMBL/GenBank/DDBJ databases">
        <authorList>
            <person name="Yushchuk O."/>
            <person name="Binda E."/>
            <person name="Ruckert-Reed C."/>
            <person name="Fedorenko V."/>
            <person name="Kalinowski J."/>
            <person name="Marinelli F."/>
        </authorList>
    </citation>
    <scope>NUCLEOTIDE SEQUENCE [LARGE SCALE GENOMIC DNA]</scope>
    <source>
        <strain evidence="3 4">NRRL 3884</strain>
    </source>
</reference>